<gene>
    <name evidence="3" type="ORF">PFFVO_03786</name>
</gene>
<protein>
    <submittedName>
        <fullName evidence="3">Uncharacterized protein</fullName>
    </submittedName>
</protein>
<dbReference type="PANTHER" id="PTHR21597:SF0">
    <property type="entry name" value="THO COMPLEX SUBUNIT 2"/>
    <property type="match status" value="1"/>
</dbReference>
<dbReference type="PANTHER" id="PTHR21597">
    <property type="entry name" value="THO2 PROTEIN"/>
    <property type="match status" value="1"/>
</dbReference>
<evidence type="ECO:0000256" key="2">
    <source>
        <dbReference type="SAM" id="MobiDB-lite"/>
    </source>
</evidence>
<evidence type="ECO:0000313" key="3">
    <source>
        <dbReference type="EMBL" id="ETW17295.1"/>
    </source>
</evidence>
<organism evidence="3 4">
    <name type="scientific">Plasmodium falciparum Vietnam Oak-Knoll</name>
    <name type="common">FVO</name>
    <dbReference type="NCBI Taxonomy" id="1036723"/>
    <lineage>
        <taxon>Eukaryota</taxon>
        <taxon>Sar</taxon>
        <taxon>Alveolata</taxon>
        <taxon>Apicomplexa</taxon>
        <taxon>Aconoidasida</taxon>
        <taxon>Haemosporida</taxon>
        <taxon>Plasmodiidae</taxon>
        <taxon>Plasmodium</taxon>
        <taxon>Plasmodium (Laverania)</taxon>
    </lineage>
</organism>
<accession>A0A024V515</accession>
<evidence type="ECO:0000256" key="1">
    <source>
        <dbReference type="SAM" id="Coils"/>
    </source>
</evidence>
<feature type="compositionally biased region" description="Low complexity" evidence="2">
    <location>
        <begin position="312"/>
        <end position="324"/>
    </location>
</feature>
<dbReference type="GO" id="GO:0000445">
    <property type="term" value="C:THO complex part of transcription export complex"/>
    <property type="evidence" value="ECO:0007669"/>
    <property type="project" value="TreeGrafter"/>
</dbReference>
<name>A0A024V515_PLAFA</name>
<dbReference type="InterPro" id="IPR040007">
    <property type="entry name" value="Tho2"/>
</dbReference>
<proteinExistence type="predicted"/>
<keyword evidence="1" id="KW-0175">Coiled coil</keyword>
<sequence>MEDVKEFFNHEVDLLIDKDKGNVGNNLKFIKEKYEEKLFKLLHEIKENQEMFYKNHKYKKNILKETCDNDYRNNNISHGDIINEKEEKIDEEDDNIKINHNNDISIYNITNKSCSDNLQFFKRKRHENYNENMEELNKRQKIQKDTNMLYISNNNNGNKYYPYDEKEYNYNMNDFIKTDANYNFMNPNEFICNIPLKEQCDLKSLFSYFTESLKKKSHHDNIFKKTYIECLQRNNKKLLQDPIDENNLFLYKSYFYKIKKIFSLFYFDFFVCIINENISLEQGMDFLINDLFFVNEQFFKNLIYILKSGPPNNTNNNDDNNTNNNDDDDNNNNNCDALLRCDEKTPNHYNNHIDNYNINKNVISNYYTDNSYDINPLQTEDQGNNMNSQELYNDNVICFYNNNVLTEKYLIIPFKEIILNSLHYLIEIIDHIKEEKKEKYNKYKDIIVHCINFLKDKNIISYKEAATIIECKNIDKLNLFNKELYKLITKLKTKNIKQ</sequence>
<dbReference type="GO" id="GO:0006406">
    <property type="term" value="P:mRNA export from nucleus"/>
    <property type="evidence" value="ECO:0007669"/>
    <property type="project" value="InterPro"/>
</dbReference>
<dbReference type="Proteomes" id="UP000030690">
    <property type="component" value="Unassembled WGS sequence"/>
</dbReference>
<dbReference type="AlphaFoldDB" id="A0A024V515"/>
<dbReference type="EMBL" id="KI925131">
    <property type="protein sequence ID" value="ETW17295.1"/>
    <property type="molecule type" value="Genomic_DNA"/>
</dbReference>
<reference evidence="3 4" key="2">
    <citation type="submission" date="2013-02" db="EMBL/GenBank/DDBJ databases">
        <title>The Genome Sequence of Plasmodium falciparum Vietnam Oak-Knoll (FVO).</title>
        <authorList>
            <consortium name="The Broad Institute Genome Sequencing Platform"/>
            <consortium name="The Broad Institute Genome Sequencing Center for Infectious Disease"/>
            <person name="Neafsey D."/>
            <person name="Cheeseman I."/>
            <person name="Volkman S."/>
            <person name="Adams J."/>
            <person name="Walker B."/>
            <person name="Young S.K."/>
            <person name="Zeng Q."/>
            <person name="Gargeya S."/>
            <person name="Fitzgerald M."/>
            <person name="Haas B."/>
            <person name="Abouelleil A."/>
            <person name="Alvarado L."/>
            <person name="Arachchi H.M."/>
            <person name="Berlin A.M."/>
            <person name="Chapman S.B."/>
            <person name="Dewar J."/>
            <person name="Goldberg J."/>
            <person name="Griggs A."/>
            <person name="Gujja S."/>
            <person name="Hansen M."/>
            <person name="Howarth C."/>
            <person name="Imamovic A."/>
            <person name="Larimer J."/>
            <person name="McCowan C."/>
            <person name="Murphy C."/>
            <person name="Neiman D."/>
            <person name="Pearson M."/>
            <person name="Priest M."/>
            <person name="Roberts A."/>
            <person name="Saif S."/>
            <person name="Shea T."/>
            <person name="Sisk P."/>
            <person name="Sykes S."/>
            <person name="Wortman J."/>
            <person name="Nusbaum C."/>
            <person name="Birren B."/>
        </authorList>
    </citation>
    <scope>NUCLEOTIDE SEQUENCE [LARGE SCALE GENOMIC DNA]</scope>
    <source>
        <strain evidence="4">Vietnam Oak-Knoll (FVO)</strain>
    </source>
</reference>
<dbReference type="GO" id="GO:0006397">
    <property type="term" value="P:mRNA processing"/>
    <property type="evidence" value="ECO:0007669"/>
    <property type="project" value="InterPro"/>
</dbReference>
<feature type="coiled-coil region" evidence="1">
    <location>
        <begin position="82"/>
        <end position="146"/>
    </location>
</feature>
<reference evidence="3 4" key="1">
    <citation type="submission" date="2013-02" db="EMBL/GenBank/DDBJ databases">
        <title>The Genome Annotation of Plasmodium falciparum Vietnam Oak-Knoll (FVO).</title>
        <authorList>
            <consortium name="The Broad Institute Genome Sequencing Platform"/>
            <consortium name="The Broad Institute Genome Sequencing Center for Infectious Disease"/>
            <person name="Neafsey D."/>
            <person name="Hoffman S."/>
            <person name="Volkman S."/>
            <person name="Rosenthal P."/>
            <person name="Walker B."/>
            <person name="Young S.K."/>
            <person name="Zeng Q."/>
            <person name="Gargeya S."/>
            <person name="Fitzgerald M."/>
            <person name="Haas B."/>
            <person name="Abouelleil A."/>
            <person name="Allen A.W."/>
            <person name="Alvarado L."/>
            <person name="Arachchi H.M."/>
            <person name="Berlin A.M."/>
            <person name="Chapman S.B."/>
            <person name="Gainer-Dewar J."/>
            <person name="Goldberg J."/>
            <person name="Griggs A."/>
            <person name="Gujja S."/>
            <person name="Hansen M."/>
            <person name="Howarth C."/>
            <person name="Imamovic A."/>
            <person name="Ireland A."/>
            <person name="Larimer J."/>
            <person name="McCowan C."/>
            <person name="Murphy C."/>
            <person name="Pearson M."/>
            <person name="Poon T.W."/>
            <person name="Priest M."/>
            <person name="Roberts A."/>
            <person name="Saif S."/>
            <person name="Shea T."/>
            <person name="Sisk P."/>
            <person name="Sykes S."/>
            <person name="Wortman J."/>
            <person name="Nusbaum C."/>
            <person name="Birren B."/>
        </authorList>
    </citation>
    <scope>NUCLEOTIDE SEQUENCE [LARGE SCALE GENOMIC DNA]</scope>
    <source>
        <strain evidence="4">Vietnam Oak-Knoll (FVO)</strain>
    </source>
</reference>
<feature type="region of interest" description="Disordered" evidence="2">
    <location>
        <begin position="311"/>
        <end position="331"/>
    </location>
</feature>
<evidence type="ECO:0000313" key="4">
    <source>
        <dbReference type="Proteomes" id="UP000030690"/>
    </source>
</evidence>
<dbReference type="GO" id="GO:0003729">
    <property type="term" value="F:mRNA binding"/>
    <property type="evidence" value="ECO:0007669"/>
    <property type="project" value="TreeGrafter"/>
</dbReference>